<gene>
    <name evidence="2" type="ORF">C8A05DRAFT_34696</name>
</gene>
<feature type="compositionally biased region" description="Basic and acidic residues" evidence="1">
    <location>
        <begin position="223"/>
        <end position="234"/>
    </location>
</feature>
<accession>A0AAN6MIN8</accession>
<name>A0AAN6MIN8_9PEZI</name>
<dbReference type="Proteomes" id="UP001303889">
    <property type="component" value="Unassembled WGS sequence"/>
</dbReference>
<proteinExistence type="predicted"/>
<protein>
    <submittedName>
        <fullName evidence="2">Uncharacterized protein</fullName>
    </submittedName>
</protein>
<sequence length="241" mass="27794">MSTQQAIWYLALHASLYAGITNFHSALQSAAVSWTAGLERGLLAAVRHLAVEWALWTTAASWLPELVFRACPDLRRVSVVFPSSRRALWNVFQVPARRCKLRWVEGAGGIVAVTRVGRAWETVSMQRQVDRRREYAETQAVFIWRHELHARWIYPGEPAGWFTSSAWDKERKELCLEYDVTAFVQYKRSEDGRETWVEACEDRLLVTGKDGISQAPPILSPEQRGRNPKEWRVNDEDDYLF</sequence>
<organism evidence="2 3">
    <name type="scientific">Staphylotrichum tortipilum</name>
    <dbReference type="NCBI Taxonomy" id="2831512"/>
    <lineage>
        <taxon>Eukaryota</taxon>
        <taxon>Fungi</taxon>
        <taxon>Dikarya</taxon>
        <taxon>Ascomycota</taxon>
        <taxon>Pezizomycotina</taxon>
        <taxon>Sordariomycetes</taxon>
        <taxon>Sordariomycetidae</taxon>
        <taxon>Sordariales</taxon>
        <taxon>Chaetomiaceae</taxon>
        <taxon>Staphylotrichum</taxon>
    </lineage>
</organism>
<evidence type="ECO:0000313" key="2">
    <source>
        <dbReference type="EMBL" id="KAK3901606.1"/>
    </source>
</evidence>
<evidence type="ECO:0000313" key="3">
    <source>
        <dbReference type="Proteomes" id="UP001303889"/>
    </source>
</evidence>
<comment type="caution">
    <text evidence="2">The sequence shown here is derived from an EMBL/GenBank/DDBJ whole genome shotgun (WGS) entry which is preliminary data.</text>
</comment>
<dbReference type="AlphaFoldDB" id="A0AAN6MIN8"/>
<evidence type="ECO:0000256" key="1">
    <source>
        <dbReference type="SAM" id="MobiDB-lite"/>
    </source>
</evidence>
<dbReference type="EMBL" id="MU855567">
    <property type="protein sequence ID" value="KAK3901606.1"/>
    <property type="molecule type" value="Genomic_DNA"/>
</dbReference>
<keyword evidence="3" id="KW-1185">Reference proteome</keyword>
<feature type="region of interest" description="Disordered" evidence="1">
    <location>
        <begin position="211"/>
        <end position="241"/>
    </location>
</feature>
<reference evidence="2" key="1">
    <citation type="journal article" date="2023" name="Mol. Phylogenet. Evol.">
        <title>Genome-scale phylogeny and comparative genomics of the fungal order Sordariales.</title>
        <authorList>
            <person name="Hensen N."/>
            <person name="Bonometti L."/>
            <person name="Westerberg I."/>
            <person name="Brannstrom I.O."/>
            <person name="Guillou S."/>
            <person name="Cros-Aarteil S."/>
            <person name="Calhoun S."/>
            <person name="Haridas S."/>
            <person name="Kuo A."/>
            <person name="Mondo S."/>
            <person name="Pangilinan J."/>
            <person name="Riley R."/>
            <person name="LaButti K."/>
            <person name="Andreopoulos B."/>
            <person name="Lipzen A."/>
            <person name="Chen C."/>
            <person name="Yan M."/>
            <person name="Daum C."/>
            <person name="Ng V."/>
            <person name="Clum A."/>
            <person name="Steindorff A."/>
            <person name="Ohm R.A."/>
            <person name="Martin F."/>
            <person name="Silar P."/>
            <person name="Natvig D.O."/>
            <person name="Lalanne C."/>
            <person name="Gautier V."/>
            <person name="Ament-Velasquez S.L."/>
            <person name="Kruys A."/>
            <person name="Hutchinson M.I."/>
            <person name="Powell A.J."/>
            <person name="Barry K."/>
            <person name="Miller A.N."/>
            <person name="Grigoriev I.V."/>
            <person name="Debuchy R."/>
            <person name="Gladieux P."/>
            <person name="Hiltunen Thoren M."/>
            <person name="Johannesson H."/>
        </authorList>
    </citation>
    <scope>NUCLEOTIDE SEQUENCE</scope>
    <source>
        <strain evidence="2">CBS 103.79</strain>
    </source>
</reference>
<reference evidence="2" key="2">
    <citation type="submission" date="2023-05" db="EMBL/GenBank/DDBJ databases">
        <authorList>
            <consortium name="Lawrence Berkeley National Laboratory"/>
            <person name="Steindorff A."/>
            <person name="Hensen N."/>
            <person name="Bonometti L."/>
            <person name="Westerberg I."/>
            <person name="Brannstrom I.O."/>
            <person name="Guillou S."/>
            <person name="Cros-Aarteil S."/>
            <person name="Calhoun S."/>
            <person name="Haridas S."/>
            <person name="Kuo A."/>
            <person name="Mondo S."/>
            <person name="Pangilinan J."/>
            <person name="Riley R."/>
            <person name="Labutti K."/>
            <person name="Andreopoulos B."/>
            <person name="Lipzen A."/>
            <person name="Chen C."/>
            <person name="Yanf M."/>
            <person name="Daum C."/>
            <person name="Ng V."/>
            <person name="Clum A."/>
            <person name="Ohm R."/>
            <person name="Martin F."/>
            <person name="Silar P."/>
            <person name="Natvig D."/>
            <person name="Lalanne C."/>
            <person name="Gautier V."/>
            <person name="Ament-Velasquez S.L."/>
            <person name="Kruys A."/>
            <person name="Hutchinson M.I."/>
            <person name="Powell A.J."/>
            <person name="Barry K."/>
            <person name="Miller A.N."/>
            <person name="Grigoriev I.V."/>
            <person name="Debuchy R."/>
            <person name="Gladieux P."/>
            <person name="Thoren M.H."/>
            <person name="Johannesson H."/>
        </authorList>
    </citation>
    <scope>NUCLEOTIDE SEQUENCE</scope>
    <source>
        <strain evidence="2">CBS 103.79</strain>
    </source>
</reference>